<reference evidence="1 2" key="1">
    <citation type="submission" date="2020-05" db="EMBL/GenBank/DDBJ databases">
        <title>Parvularcula mediterraneae sp. nov., isolated from polypropylene straw from shallow seawater of the seashore of Laganas in Zakynthos island, Greece.</title>
        <authorList>
            <person name="Szabo I."/>
            <person name="Al-Omari J."/>
            <person name="Rado J."/>
            <person name="Szerdahelyi G.S."/>
        </authorList>
    </citation>
    <scope>NUCLEOTIDE SEQUENCE [LARGE SCALE GENOMIC DNA]</scope>
    <source>
        <strain evidence="1 2">ZS-1/3</strain>
    </source>
</reference>
<accession>A0A7Y3RP39</accession>
<dbReference type="InterPro" id="IPR008320">
    <property type="entry name" value="UCP032025"/>
</dbReference>
<dbReference type="Pfam" id="PF07370">
    <property type="entry name" value="DUF1489"/>
    <property type="match status" value="1"/>
</dbReference>
<evidence type="ECO:0000313" key="2">
    <source>
        <dbReference type="Proteomes" id="UP000536835"/>
    </source>
</evidence>
<dbReference type="PIRSF" id="PIRSF032025">
    <property type="entry name" value="UCP032025"/>
    <property type="match status" value="1"/>
</dbReference>
<proteinExistence type="predicted"/>
<sequence>MTINLIKLCVGADRVDDLVDWQQRLLRMSEGTELEGHPHHTTRMFPKRRDELLAGGSIYWVIAGQIQARQRILDLREVQTNDGRKCMIVLDPELHRTRLIARKPFQGWRYLDVKDAPADLEGGEGGEDLPIRAELAELGLL</sequence>
<dbReference type="RefSeq" id="WP_173200313.1">
    <property type="nucleotide sequence ID" value="NZ_JABFCX010000003.1"/>
</dbReference>
<evidence type="ECO:0000313" key="1">
    <source>
        <dbReference type="EMBL" id="NNU17160.1"/>
    </source>
</evidence>
<protein>
    <submittedName>
        <fullName evidence="1">DUF1489 domain-containing protein</fullName>
    </submittedName>
</protein>
<dbReference type="AlphaFoldDB" id="A0A7Y3RP39"/>
<dbReference type="Proteomes" id="UP000536835">
    <property type="component" value="Unassembled WGS sequence"/>
</dbReference>
<name>A0A7Y3RP39_9PROT</name>
<gene>
    <name evidence="1" type="ORF">HK107_12585</name>
</gene>
<dbReference type="EMBL" id="JABFCX010000003">
    <property type="protein sequence ID" value="NNU17160.1"/>
    <property type="molecule type" value="Genomic_DNA"/>
</dbReference>
<keyword evidence="2" id="KW-1185">Reference proteome</keyword>
<organism evidence="1 2">
    <name type="scientific">Parvularcula mediterranea</name>
    <dbReference type="NCBI Taxonomy" id="2732508"/>
    <lineage>
        <taxon>Bacteria</taxon>
        <taxon>Pseudomonadati</taxon>
        <taxon>Pseudomonadota</taxon>
        <taxon>Alphaproteobacteria</taxon>
        <taxon>Parvularculales</taxon>
        <taxon>Parvularculaceae</taxon>
        <taxon>Parvularcula</taxon>
    </lineage>
</organism>
<comment type="caution">
    <text evidence="1">The sequence shown here is derived from an EMBL/GenBank/DDBJ whole genome shotgun (WGS) entry which is preliminary data.</text>
</comment>